<name>A0A444YR08_ARAHY</name>
<proteinExistence type="predicted"/>
<feature type="compositionally biased region" description="Basic residues" evidence="1">
    <location>
        <begin position="213"/>
        <end position="222"/>
    </location>
</feature>
<dbReference type="EMBL" id="SDMP01000016">
    <property type="protein sequence ID" value="RYR04384.1"/>
    <property type="molecule type" value="Genomic_DNA"/>
</dbReference>
<sequence length="222" mass="25342">MVSPLLDFLKRGIDGGLTWASETFCIPQVAKKIDDIVWLRHLEDPLAPPYSSLPWPQPWYPDASFPVNLRLICSIDQKNNGINFVDTVGTTWEKSRKRRVIDHSAQKKDGSYINDEERAIGKIIEEIEQQDESSRVLSQNDSIAQVFEKEKPGRVRGVGFGPTPSQLFGPNSHVPVNRVQVEETQRKLVELQAELEGEKLKRKAVEDEAATEKKKRQRWKVL</sequence>
<protein>
    <submittedName>
        <fullName evidence="2">Uncharacterized protein</fullName>
    </submittedName>
</protein>
<feature type="region of interest" description="Disordered" evidence="1">
    <location>
        <begin position="200"/>
        <end position="222"/>
    </location>
</feature>
<keyword evidence="3" id="KW-1185">Reference proteome</keyword>
<reference evidence="2 3" key="1">
    <citation type="submission" date="2019-01" db="EMBL/GenBank/DDBJ databases">
        <title>Sequencing of cultivated peanut Arachis hypogaea provides insights into genome evolution and oil improvement.</title>
        <authorList>
            <person name="Chen X."/>
        </authorList>
    </citation>
    <scope>NUCLEOTIDE SEQUENCE [LARGE SCALE GENOMIC DNA]</scope>
    <source>
        <strain evidence="3">cv. Fuhuasheng</strain>
        <tissue evidence="2">Leaves</tissue>
    </source>
</reference>
<dbReference type="Pfam" id="PF03004">
    <property type="entry name" value="Transposase_24"/>
    <property type="match status" value="1"/>
</dbReference>
<organism evidence="2 3">
    <name type="scientific">Arachis hypogaea</name>
    <name type="common">Peanut</name>
    <dbReference type="NCBI Taxonomy" id="3818"/>
    <lineage>
        <taxon>Eukaryota</taxon>
        <taxon>Viridiplantae</taxon>
        <taxon>Streptophyta</taxon>
        <taxon>Embryophyta</taxon>
        <taxon>Tracheophyta</taxon>
        <taxon>Spermatophyta</taxon>
        <taxon>Magnoliopsida</taxon>
        <taxon>eudicotyledons</taxon>
        <taxon>Gunneridae</taxon>
        <taxon>Pentapetalae</taxon>
        <taxon>rosids</taxon>
        <taxon>fabids</taxon>
        <taxon>Fabales</taxon>
        <taxon>Fabaceae</taxon>
        <taxon>Papilionoideae</taxon>
        <taxon>50 kb inversion clade</taxon>
        <taxon>dalbergioids sensu lato</taxon>
        <taxon>Dalbergieae</taxon>
        <taxon>Pterocarpus clade</taxon>
        <taxon>Arachis</taxon>
    </lineage>
</organism>
<evidence type="ECO:0000313" key="2">
    <source>
        <dbReference type="EMBL" id="RYR04384.1"/>
    </source>
</evidence>
<dbReference type="STRING" id="3818.A0A444YR08"/>
<accession>A0A444YR08</accession>
<gene>
    <name evidence="2" type="ORF">Ahy_B06g084104</name>
</gene>
<evidence type="ECO:0000256" key="1">
    <source>
        <dbReference type="SAM" id="MobiDB-lite"/>
    </source>
</evidence>
<evidence type="ECO:0000313" key="3">
    <source>
        <dbReference type="Proteomes" id="UP000289738"/>
    </source>
</evidence>
<feature type="compositionally biased region" description="Basic and acidic residues" evidence="1">
    <location>
        <begin position="200"/>
        <end position="212"/>
    </location>
</feature>
<dbReference type="AlphaFoldDB" id="A0A444YR08"/>
<dbReference type="InterPro" id="IPR004252">
    <property type="entry name" value="Probable_transposase_24"/>
</dbReference>
<comment type="caution">
    <text evidence="2">The sequence shown here is derived from an EMBL/GenBank/DDBJ whole genome shotgun (WGS) entry which is preliminary data.</text>
</comment>
<dbReference type="Proteomes" id="UP000289738">
    <property type="component" value="Chromosome B06"/>
</dbReference>